<dbReference type="InterPro" id="IPR003781">
    <property type="entry name" value="CoA-bd"/>
</dbReference>
<dbReference type="AlphaFoldDB" id="A0AAI8FLG4"/>
<dbReference type="InterPro" id="IPR036291">
    <property type="entry name" value="NAD(P)-bd_dom_sf"/>
</dbReference>
<dbReference type="Gene3D" id="3.40.50.720">
    <property type="entry name" value="NAD(P)-binding Rossmann-like Domain"/>
    <property type="match status" value="1"/>
</dbReference>
<protein>
    <submittedName>
        <fullName evidence="2">CoA binding domain protein</fullName>
    </submittedName>
</protein>
<proteinExistence type="predicted"/>
<dbReference type="PANTHER" id="PTHR33303:SF2">
    <property type="entry name" value="COA-BINDING DOMAIN-CONTAINING PROTEIN"/>
    <property type="match status" value="1"/>
</dbReference>
<dbReference type="PANTHER" id="PTHR33303">
    <property type="entry name" value="CYTOPLASMIC PROTEIN-RELATED"/>
    <property type="match status" value="1"/>
</dbReference>
<feature type="domain" description="CoA-binding" evidence="1">
    <location>
        <begin position="1"/>
        <end position="102"/>
    </location>
</feature>
<organism evidence="2 3">
    <name type="scientific">Burkholderia oklahomensis</name>
    <dbReference type="NCBI Taxonomy" id="342113"/>
    <lineage>
        <taxon>Bacteria</taxon>
        <taxon>Pseudomonadati</taxon>
        <taxon>Pseudomonadota</taxon>
        <taxon>Betaproteobacteria</taxon>
        <taxon>Burkholderiales</taxon>
        <taxon>Burkholderiaceae</taxon>
        <taxon>Burkholderia</taxon>
        <taxon>pseudomallei group</taxon>
    </lineage>
</organism>
<dbReference type="KEGG" id="bok:DM82_3118"/>
<keyword evidence="3" id="KW-1185">Reference proteome</keyword>
<evidence type="ECO:0000313" key="2">
    <source>
        <dbReference type="EMBL" id="AIO65476.1"/>
    </source>
</evidence>
<dbReference type="EMBL" id="CP008726">
    <property type="protein sequence ID" value="AIO65476.1"/>
    <property type="molecule type" value="Genomic_DNA"/>
</dbReference>
<dbReference type="Proteomes" id="UP000029424">
    <property type="component" value="Chromosome 1"/>
</dbReference>
<gene>
    <name evidence="2" type="ORF">DM82_3118</name>
</gene>
<sequence>MQRNGYRIVPVNPLLAGTKVLGETVHASLDDARVALAAEGAEIGMVDVFRKSADVPPVVDAAIEIRARSVWLRLGVVHDAAAAKARAAGLDVVVDRCVKIEHRRLIG</sequence>
<evidence type="ECO:0000259" key="1">
    <source>
        <dbReference type="Pfam" id="PF13380"/>
    </source>
</evidence>
<reference evidence="2 3" key="1">
    <citation type="submission" date="2014-06" db="EMBL/GenBank/DDBJ databases">
        <authorList>
            <person name="Bishop-Lilly K.A."/>
            <person name="Broomall S.M."/>
            <person name="Chain P.S."/>
            <person name="Chertkov O."/>
            <person name="Coyne S.R."/>
            <person name="Daligault H.E."/>
            <person name="Davenport K.W."/>
            <person name="Erkkila T."/>
            <person name="Frey K.G."/>
            <person name="Gibbons H.S."/>
            <person name="Gu W."/>
            <person name="Jaissle J."/>
            <person name="Johnson S.L."/>
            <person name="Koroleva G.I."/>
            <person name="Ladner J.T."/>
            <person name="Lo C.-C."/>
            <person name="Minogue T.D."/>
            <person name="Munk C."/>
            <person name="Palacios G.F."/>
            <person name="Redden C.L."/>
            <person name="Rosenzweig C.N."/>
            <person name="Scholz M.B."/>
            <person name="Teshima H."/>
            <person name="Xu Y."/>
        </authorList>
    </citation>
    <scope>NUCLEOTIDE SEQUENCE [LARGE SCALE GENOMIC DNA]</scope>
    <source>
        <strain evidence="2 3">EO147</strain>
    </source>
</reference>
<name>A0AAI8FLG4_9BURK</name>
<dbReference type="SUPFAM" id="SSF51735">
    <property type="entry name" value="NAD(P)-binding Rossmann-fold domains"/>
    <property type="match status" value="1"/>
</dbReference>
<dbReference type="Pfam" id="PF13380">
    <property type="entry name" value="CoA_binding_2"/>
    <property type="match status" value="1"/>
</dbReference>
<evidence type="ECO:0000313" key="3">
    <source>
        <dbReference type="Proteomes" id="UP000029424"/>
    </source>
</evidence>
<accession>A0AAI8FLG4</accession>